<evidence type="ECO:0000256" key="3">
    <source>
        <dbReference type="ARBA" id="ARBA00018426"/>
    </source>
</evidence>
<dbReference type="InterPro" id="IPR014729">
    <property type="entry name" value="Rossmann-like_a/b/a_fold"/>
</dbReference>
<dbReference type="EC" id="6.3.1.14" evidence="2"/>
<evidence type="ECO:0000256" key="2">
    <source>
        <dbReference type="ARBA" id="ARBA00012089"/>
    </source>
</evidence>
<evidence type="ECO:0000256" key="1">
    <source>
        <dbReference type="ARBA" id="ARBA00005156"/>
    </source>
</evidence>
<evidence type="ECO:0000313" key="12">
    <source>
        <dbReference type="Proteomes" id="UP000278143"/>
    </source>
</evidence>
<dbReference type="InterPro" id="IPR002761">
    <property type="entry name" value="Diphthami_syn_dom"/>
</dbReference>
<evidence type="ECO:0000256" key="5">
    <source>
        <dbReference type="ARBA" id="ARBA00022741"/>
    </source>
</evidence>
<dbReference type="Gene3D" id="3.40.50.620">
    <property type="entry name" value="HUPs"/>
    <property type="match status" value="1"/>
</dbReference>
<dbReference type="FunFam" id="3.40.50.620:FF:000145">
    <property type="entry name" value="ATP-binding domain containing protein"/>
    <property type="match status" value="1"/>
</dbReference>
<dbReference type="SUPFAM" id="SSF52402">
    <property type="entry name" value="Adenine nucleotide alpha hydrolases-like"/>
    <property type="match status" value="1"/>
</dbReference>
<sequence length="204" mass="23115">MMHCRANGHDIVALANLYPPKQSGKDELDSFVYQTVGHDAIQWYAECMDLPLIRREIHGTPKRQALDYETTIDDETEDLYALLKEVKQRYPAVEAVSVGAILSNYQRIRVEHVCQRLGLTSLAYLWQQDQAELLNSMIDNGLQAILIKVAAMGLNERHLGKSLGEMQPALMQLHDRFGLHVCGEGGEYETFTLDCPLFVKRLVV</sequence>
<reference evidence="12" key="1">
    <citation type="journal article" date="2018" name="Nat. Microbiol.">
        <title>Leveraging single-cell genomics to expand the fungal tree of life.</title>
        <authorList>
            <person name="Ahrendt S.R."/>
            <person name="Quandt C.A."/>
            <person name="Ciobanu D."/>
            <person name="Clum A."/>
            <person name="Salamov A."/>
            <person name="Andreopoulos B."/>
            <person name="Cheng J.F."/>
            <person name="Woyke T."/>
            <person name="Pelin A."/>
            <person name="Henrissat B."/>
            <person name="Reynolds N.K."/>
            <person name="Benny G.L."/>
            <person name="Smith M.E."/>
            <person name="James T.Y."/>
            <person name="Grigoriev I.V."/>
        </authorList>
    </citation>
    <scope>NUCLEOTIDE SEQUENCE [LARGE SCALE GENOMIC DNA]</scope>
    <source>
        <strain evidence="12">Benny S71-1</strain>
    </source>
</reference>
<dbReference type="InterPro" id="IPR030662">
    <property type="entry name" value="DPH6/MJ0570"/>
</dbReference>
<protein>
    <recommendedName>
        <fullName evidence="3">Diphthine--ammonia ligase</fullName>
        <ecNumber evidence="2">6.3.1.14</ecNumber>
    </recommendedName>
    <alternativeName>
        <fullName evidence="7">Diphthamide synthase</fullName>
    </alternativeName>
    <alternativeName>
        <fullName evidence="8">Diphthamide synthetase</fullName>
    </alternativeName>
</protein>
<evidence type="ECO:0000256" key="6">
    <source>
        <dbReference type="ARBA" id="ARBA00022840"/>
    </source>
</evidence>
<evidence type="ECO:0000259" key="10">
    <source>
        <dbReference type="Pfam" id="PF01902"/>
    </source>
</evidence>
<dbReference type="GO" id="GO:0017178">
    <property type="term" value="F:diphthine-ammonia ligase activity"/>
    <property type="evidence" value="ECO:0007669"/>
    <property type="project" value="UniProtKB-EC"/>
</dbReference>
<dbReference type="PANTHER" id="PTHR12196:SF2">
    <property type="entry name" value="DIPHTHINE--AMMONIA LIGASE"/>
    <property type="match status" value="1"/>
</dbReference>
<dbReference type="CDD" id="cd01994">
    <property type="entry name" value="AANH_PF0828-like"/>
    <property type="match status" value="1"/>
</dbReference>
<dbReference type="AlphaFoldDB" id="A0A4P9YU66"/>
<gene>
    <name evidence="11" type="ORF">SYNPS1DRAFT_33512</name>
</gene>
<dbReference type="Pfam" id="PF01902">
    <property type="entry name" value="Diphthami_syn_2"/>
    <property type="match status" value="1"/>
</dbReference>
<keyword evidence="12" id="KW-1185">Reference proteome</keyword>
<proteinExistence type="predicted"/>
<dbReference type="Gene3D" id="3.90.1490.10">
    <property type="entry name" value="putative n-type atp pyrophosphatase, domain 2"/>
    <property type="match status" value="1"/>
</dbReference>
<evidence type="ECO:0000256" key="4">
    <source>
        <dbReference type="ARBA" id="ARBA00022598"/>
    </source>
</evidence>
<dbReference type="GO" id="GO:0017183">
    <property type="term" value="P:protein histidyl modification to diphthamide"/>
    <property type="evidence" value="ECO:0007669"/>
    <property type="project" value="TreeGrafter"/>
</dbReference>
<dbReference type="FunFam" id="3.90.1490.10:FF:000001">
    <property type="entry name" value="Diphthine--ammonia ligase"/>
    <property type="match status" value="1"/>
</dbReference>
<comment type="pathway">
    <text evidence="1">Protein modification; peptidyl-diphthamide biosynthesis.</text>
</comment>
<keyword evidence="5" id="KW-0547">Nucleotide-binding</keyword>
<organism evidence="11 12">
    <name type="scientific">Syncephalis pseudoplumigaleata</name>
    <dbReference type="NCBI Taxonomy" id="1712513"/>
    <lineage>
        <taxon>Eukaryota</taxon>
        <taxon>Fungi</taxon>
        <taxon>Fungi incertae sedis</taxon>
        <taxon>Zoopagomycota</taxon>
        <taxon>Zoopagomycotina</taxon>
        <taxon>Zoopagomycetes</taxon>
        <taxon>Zoopagales</taxon>
        <taxon>Piptocephalidaceae</taxon>
        <taxon>Syncephalis</taxon>
    </lineage>
</organism>
<evidence type="ECO:0000256" key="7">
    <source>
        <dbReference type="ARBA" id="ARBA00029814"/>
    </source>
</evidence>
<feature type="domain" description="Diphthamide synthase" evidence="10">
    <location>
        <begin position="26"/>
        <end position="204"/>
    </location>
</feature>
<evidence type="ECO:0000256" key="8">
    <source>
        <dbReference type="ARBA" id="ARBA00031552"/>
    </source>
</evidence>
<evidence type="ECO:0000313" key="11">
    <source>
        <dbReference type="EMBL" id="RKP22942.1"/>
    </source>
</evidence>
<dbReference type="Proteomes" id="UP000278143">
    <property type="component" value="Unassembled WGS sequence"/>
</dbReference>
<accession>A0A4P9YU66</accession>
<name>A0A4P9YU66_9FUNG</name>
<dbReference type="PANTHER" id="PTHR12196">
    <property type="entry name" value="DOMAIN OF UNKNOWN FUNCTION 71 DUF71 -CONTAINING PROTEIN"/>
    <property type="match status" value="1"/>
</dbReference>
<dbReference type="OrthoDB" id="686384at2759"/>
<comment type="catalytic activity">
    <reaction evidence="9">
        <text>diphthine-[translation elongation factor 2] + NH4(+) + ATP = diphthamide-[translation elongation factor 2] + AMP + diphosphate + H(+)</text>
        <dbReference type="Rhea" id="RHEA:19753"/>
        <dbReference type="Rhea" id="RHEA-COMP:10172"/>
        <dbReference type="Rhea" id="RHEA-COMP:10174"/>
        <dbReference type="ChEBI" id="CHEBI:15378"/>
        <dbReference type="ChEBI" id="CHEBI:16692"/>
        <dbReference type="ChEBI" id="CHEBI:28938"/>
        <dbReference type="ChEBI" id="CHEBI:30616"/>
        <dbReference type="ChEBI" id="CHEBI:33019"/>
        <dbReference type="ChEBI" id="CHEBI:82696"/>
        <dbReference type="ChEBI" id="CHEBI:456215"/>
        <dbReference type="EC" id="6.3.1.14"/>
    </reaction>
</comment>
<dbReference type="EMBL" id="KZ991473">
    <property type="protein sequence ID" value="RKP22942.1"/>
    <property type="molecule type" value="Genomic_DNA"/>
</dbReference>
<evidence type="ECO:0000256" key="9">
    <source>
        <dbReference type="ARBA" id="ARBA00048108"/>
    </source>
</evidence>
<keyword evidence="6" id="KW-0067">ATP-binding</keyword>
<keyword evidence="4" id="KW-0436">Ligase</keyword>
<dbReference type="GO" id="GO:0005524">
    <property type="term" value="F:ATP binding"/>
    <property type="evidence" value="ECO:0007669"/>
    <property type="project" value="UniProtKB-KW"/>
</dbReference>
<dbReference type="NCBIfam" id="TIGR00290">
    <property type="entry name" value="MJ0570_dom"/>
    <property type="match status" value="1"/>
</dbReference>